<organism evidence="3 4">
    <name type="scientific">Actinoalloteichus caeruleus DSM 43889</name>
    <dbReference type="NCBI Taxonomy" id="1120930"/>
    <lineage>
        <taxon>Bacteria</taxon>
        <taxon>Bacillati</taxon>
        <taxon>Actinomycetota</taxon>
        <taxon>Actinomycetes</taxon>
        <taxon>Pseudonocardiales</taxon>
        <taxon>Pseudonocardiaceae</taxon>
        <taxon>Actinoalloteichus</taxon>
        <taxon>Actinoalloteichus cyanogriseus</taxon>
    </lineage>
</organism>
<gene>
    <name evidence="3" type="ORF">G443_002357</name>
</gene>
<accession>A0ABT1JII1</accession>
<evidence type="ECO:0000313" key="3">
    <source>
        <dbReference type="EMBL" id="MCP2332087.1"/>
    </source>
</evidence>
<proteinExistence type="predicted"/>
<evidence type="ECO:0000259" key="2">
    <source>
        <dbReference type="PROSITE" id="PS51186"/>
    </source>
</evidence>
<evidence type="ECO:0000313" key="4">
    <source>
        <dbReference type="Proteomes" id="UP000791080"/>
    </source>
</evidence>
<dbReference type="SUPFAM" id="SSF55729">
    <property type="entry name" value="Acyl-CoA N-acyltransferases (Nat)"/>
    <property type="match status" value="1"/>
</dbReference>
<keyword evidence="1" id="KW-0808">Transferase</keyword>
<sequence length="173" mass="19069">MMRSMVHSGLPVIRRPLATELAEVGELTVAAYDEERFLVGNEEYAEELRDTGRRDREAELLVAVVDGRVFGTVTVAAAGTPFAEMARDGELEFRMLAVRPEARGRGVGAALTRAVLARAGELGVERVVCCSQERMTTAHRVYERLGFRRLPARDWSVDGIRLLSFEHPLGGGN</sequence>
<dbReference type="EMBL" id="AUBJ02000001">
    <property type="protein sequence ID" value="MCP2332087.1"/>
    <property type="molecule type" value="Genomic_DNA"/>
</dbReference>
<evidence type="ECO:0000256" key="1">
    <source>
        <dbReference type="ARBA" id="ARBA00022679"/>
    </source>
</evidence>
<dbReference type="InterPro" id="IPR000182">
    <property type="entry name" value="GNAT_dom"/>
</dbReference>
<feature type="domain" description="N-acetyltransferase" evidence="2">
    <location>
        <begin position="11"/>
        <end position="170"/>
    </location>
</feature>
<dbReference type="Pfam" id="PF00583">
    <property type="entry name" value="Acetyltransf_1"/>
    <property type="match status" value="1"/>
</dbReference>
<dbReference type="InterPro" id="IPR050769">
    <property type="entry name" value="NAT_camello-type"/>
</dbReference>
<protein>
    <submittedName>
        <fullName evidence="3">Acetyltransferase (GNAT) family protein</fullName>
    </submittedName>
</protein>
<keyword evidence="4" id="KW-1185">Reference proteome</keyword>
<reference evidence="3 4" key="1">
    <citation type="submission" date="2022-06" db="EMBL/GenBank/DDBJ databases">
        <title>Genomic Encyclopedia of Type Strains, Phase I: the one thousand microbial genomes (KMG-I) project.</title>
        <authorList>
            <person name="Kyrpides N."/>
        </authorList>
    </citation>
    <scope>NUCLEOTIDE SEQUENCE [LARGE SCALE GENOMIC DNA]</scope>
    <source>
        <strain evidence="3 4">DSM 43889</strain>
    </source>
</reference>
<dbReference type="PANTHER" id="PTHR13947:SF37">
    <property type="entry name" value="LD18367P"/>
    <property type="match status" value="1"/>
</dbReference>
<dbReference type="Gene3D" id="3.40.630.30">
    <property type="match status" value="1"/>
</dbReference>
<dbReference type="CDD" id="cd04301">
    <property type="entry name" value="NAT_SF"/>
    <property type="match status" value="1"/>
</dbReference>
<dbReference type="PROSITE" id="PS51186">
    <property type="entry name" value="GNAT"/>
    <property type="match status" value="1"/>
</dbReference>
<dbReference type="InterPro" id="IPR016181">
    <property type="entry name" value="Acyl_CoA_acyltransferase"/>
</dbReference>
<dbReference type="PANTHER" id="PTHR13947">
    <property type="entry name" value="GNAT FAMILY N-ACETYLTRANSFERASE"/>
    <property type="match status" value="1"/>
</dbReference>
<dbReference type="RefSeq" id="WP_026417164.1">
    <property type="nucleotide sequence ID" value="NZ_AUBJ02000001.1"/>
</dbReference>
<comment type="caution">
    <text evidence="3">The sequence shown here is derived from an EMBL/GenBank/DDBJ whole genome shotgun (WGS) entry which is preliminary data.</text>
</comment>
<dbReference type="Proteomes" id="UP000791080">
    <property type="component" value="Unassembled WGS sequence"/>
</dbReference>
<name>A0ABT1JII1_ACTCY</name>